<name>A0A8J2PWH7_9HEXA</name>
<proteinExistence type="predicted"/>
<evidence type="ECO:0000313" key="2">
    <source>
        <dbReference type="EMBL" id="CAG7835784.1"/>
    </source>
</evidence>
<reference evidence="2" key="1">
    <citation type="submission" date="2021-06" db="EMBL/GenBank/DDBJ databases">
        <authorList>
            <person name="Hodson N. C."/>
            <person name="Mongue J. A."/>
            <person name="Jaron S. K."/>
        </authorList>
    </citation>
    <scope>NUCLEOTIDE SEQUENCE</scope>
</reference>
<dbReference type="Proteomes" id="UP000708208">
    <property type="component" value="Unassembled WGS sequence"/>
</dbReference>
<feature type="chain" id="PRO_5035157804" evidence="1">
    <location>
        <begin position="22"/>
        <end position="179"/>
    </location>
</feature>
<gene>
    <name evidence="2" type="ORF">AFUS01_LOCUS45110</name>
</gene>
<evidence type="ECO:0000256" key="1">
    <source>
        <dbReference type="SAM" id="SignalP"/>
    </source>
</evidence>
<dbReference type="OrthoDB" id="8275064at2759"/>
<protein>
    <submittedName>
        <fullName evidence="2">Uncharacterized protein</fullName>
    </submittedName>
</protein>
<keyword evidence="3" id="KW-1185">Reference proteome</keyword>
<evidence type="ECO:0000313" key="3">
    <source>
        <dbReference type="Proteomes" id="UP000708208"/>
    </source>
</evidence>
<organism evidence="2 3">
    <name type="scientific">Allacma fusca</name>
    <dbReference type="NCBI Taxonomy" id="39272"/>
    <lineage>
        <taxon>Eukaryota</taxon>
        <taxon>Metazoa</taxon>
        <taxon>Ecdysozoa</taxon>
        <taxon>Arthropoda</taxon>
        <taxon>Hexapoda</taxon>
        <taxon>Collembola</taxon>
        <taxon>Symphypleona</taxon>
        <taxon>Sminthuridae</taxon>
        <taxon>Allacma</taxon>
    </lineage>
</organism>
<sequence>MESKYLIGLIFIFGCIYQGSCAPPSKSLRDAKLRDARQALDQAEKVLQNNLITALVSLSNPTAKAGTNVSKAANVLIRDISSNYFSLVGVVGYLPKLILMDGPTQFVETLKLVRANQIRAPNDVNSAIDTLIAFANQQRDSGIGNNFTPVVTFLPNLFKGVGDYLTTVIDSVFTIVHSE</sequence>
<feature type="signal peptide" evidence="1">
    <location>
        <begin position="1"/>
        <end position="21"/>
    </location>
</feature>
<keyword evidence="1" id="KW-0732">Signal</keyword>
<comment type="caution">
    <text evidence="2">The sequence shown here is derived from an EMBL/GenBank/DDBJ whole genome shotgun (WGS) entry which is preliminary data.</text>
</comment>
<accession>A0A8J2PWH7</accession>
<dbReference type="EMBL" id="CAJVCH010570760">
    <property type="protein sequence ID" value="CAG7835784.1"/>
    <property type="molecule type" value="Genomic_DNA"/>
</dbReference>
<dbReference type="AlphaFoldDB" id="A0A8J2PWH7"/>
<dbReference type="PROSITE" id="PS51257">
    <property type="entry name" value="PROKAR_LIPOPROTEIN"/>
    <property type="match status" value="1"/>
</dbReference>